<organism evidence="3 4">
    <name type="scientific">[Clostridium] clostridioforme 90A8</name>
    <dbReference type="NCBI Taxonomy" id="999408"/>
    <lineage>
        <taxon>Bacteria</taxon>
        <taxon>Bacillati</taxon>
        <taxon>Bacillota</taxon>
        <taxon>Clostridia</taxon>
        <taxon>Lachnospirales</taxon>
        <taxon>Lachnospiraceae</taxon>
        <taxon>Enterocloster</taxon>
    </lineage>
</organism>
<proteinExistence type="predicted"/>
<sequence>MMTVIFRVILVIVSILTMAFMMRKIRQAKVQIEAALFWVIMALILVVFSLFPAVADACAHLLGIYSTPNFLFLFMIFLLIVKVFGMTLQMSQMESKQKELVQRIALDQKDREELELRIQRFLEKEETAGADGKEGMSTEKMGGEETDGR</sequence>
<keyword evidence="2" id="KW-0472">Membrane</keyword>
<feature type="region of interest" description="Disordered" evidence="1">
    <location>
        <begin position="125"/>
        <end position="149"/>
    </location>
</feature>
<feature type="transmembrane region" description="Helical" evidence="2">
    <location>
        <begin position="34"/>
        <end position="55"/>
    </location>
</feature>
<dbReference type="GeneID" id="57963338"/>
<keyword evidence="2" id="KW-1133">Transmembrane helix</keyword>
<dbReference type="EMBL" id="AGYR01000029">
    <property type="protein sequence ID" value="ENZ13740.1"/>
    <property type="molecule type" value="Genomic_DNA"/>
</dbReference>
<dbReference type="HOGENOM" id="CLU_134280_2_0_9"/>
<comment type="caution">
    <text evidence="3">The sequence shown here is derived from an EMBL/GenBank/DDBJ whole genome shotgun (WGS) entry which is preliminary data.</text>
</comment>
<dbReference type="AlphaFoldDB" id="A0A0E2H9T2"/>
<reference evidence="3 4" key="1">
    <citation type="submission" date="2013-01" db="EMBL/GenBank/DDBJ databases">
        <title>The Genome Sequence of Clostridium clostridioforme 90A8.</title>
        <authorList>
            <consortium name="The Broad Institute Genome Sequencing Platform"/>
            <person name="Earl A."/>
            <person name="Ward D."/>
            <person name="Feldgarden M."/>
            <person name="Gevers D."/>
            <person name="Courvalin P."/>
            <person name="Lambert T."/>
            <person name="Walker B."/>
            <person name="Young S.K."/>
            <person name="Zeng Q."/>
            <person name="Gargeya S."/>
            <person name="Fitzgerald M."/>
            <person name="Haas B."/>
            <person name="Abouelleil A."/>
            <person name="Alvarado L."/>
            <person name="Arachchi H.M."/>
            <person name="Berlin A.M."/>
            <person name="Chapman S.B."/>
            <person name="Dewar J."/>
            <person name="Goldberg J."/>
            <person name="Griggs A."/>
            <person name="Gujja S."/>
            <person name="Hansen M."/>
            <person name="Howarth C."/>
            <person name="Imamovic A."/>
            <person name="Larimer J."/>
            <person name="McCowan C."/>
            <person name="Murphy C."/>
            <person name="Neiman D."/>
            <person name="Pearson M."/>
            <person name="Priest M."/>
            <person name="Roberts A."/>
            <person name="Saif S."/>
            <person name="Shea T."/>
            <person name="Sisk P."/>
            <person name="Sykes S."/>
            <person name="Wortman J."/>
            <person name="Nusbaum C."/>
            <person name="Birren B."/>
        </authorList>
    </citation>
    <scope>NUCLEOTIDE SEQUENCE [LARGE SCALE GENOMIC DNA]</scope>
    <source>
        <strain evidence="3 4">90A8</strain>
    </source>
</reference>
<accession>A0A0E2H9T2</accession>
<dbReference type="PATRIC" id="fig|999408.3.peg.2851"/>
<dbReference type="Pfam" id="PF10066">
    <property type="entry name" value="DUF2304"/>
    <property type="match status" value="1"/>
</dbReference>
<evidence type="ECO:0000313" key="4">
    <source>
        <dbReference type="Proteomes" id="UP000013085"/>
    </source>
</evidence>
<evidence type="ECO:0000256" key="1">
    <source>
        <dbReference type="SAM" id="MobiDB-lite"/>
    </source>
</evidence>
<keyword evidence="2" id="KW-0812">Transmembrane</keyword>
<feature type="transmembrane region" description="Helical" evidence="2">
    <location>
        <begin position="6"/>
        <end position="22"/>
    </location>
</feature>
<dbReference type="Proteomes" id="UP000013085">
    <property type="component" value="Unassembled WGS sequence"/>
</dbReference>
<dbReference type="RefSeq" id="WP_002585769.1">
    <property type="nucleotide sequence ID" value="NZ_KB851021.1"/>
</dbReference>
<protein>
    <recommendedName>
        <fullName evidence="5">DUF2304 domain-containing protein</fullName>
    </recommendedName>
</protein>
<name>A0A0E2H9T2_9FIRM</name>
<feature type="transmembrane region" description="Helical" evidence="2">
    <location>
        <begin position="70"/>
        <end position="88"/>
    </location>
</feature>
<evidence type="ECO:0000313" key="3">
    <source>
        <dbReference type="EMBL" id="ENZ13740.1"/>
    </source>
</evidence>
<gene>
    <name evidence="3" type="ORF">HMPREF1090_02635</name>
</gene>
<evidence type="ECO:0008006" key="5">
    <source>
        <dbReference type="Google" id="ProtNLM"/>
    </source>
</evidence>
<dbReference type="InterPro" id="IPR019277">
    <property type="entry name" value="DUF2304"/>
</dbReference>
<evidence type="ECO:0000256" key="2">
    <source>
        <dbReference type="SAM" id="Phobius"/>
    </source>
</evidence>